<comment type="caution">
    <text evidence="14">The sequence shown here is derived from an EMBL/GenBank/DDBJ whole genome shotgun (WGS) entry which is preliminary data.</text>
</comment>
<keyword evidence="8 13" id="KW-0547">Nucleotide-binding</keyword>
<organism evidence="14 15">
    <name type="scientific">Leeia aquatica</name>
    <dbReference type="NCBI Taxonomy" id="2725557"/>
    <lineage>
        <taxon>Bacteria</taxon>
        <taxon>Pseudomonadati</taxon>
        <taxon>Pseudomonadota</taxon>
        <taxon>Betaproteobacteria</taxon>
        <taxon>Neisseriales</taxon>
        <taxon>Leeiaceae</taxon>
        <taxon>Leeia</taxon>
    </lineage>
</organism>
<evidence type="ECO:0000256" key="1">
    <source>
        <dbReference type="ARBA" id="ARBA00002274"/>
    </source>
</evidence>
<evidence type="ECO:0000256" key="12">
    <source>
        <dbReference type="ARBA" id="ARBA00029757"/>
    </source>
</evidence>
<dbReference type="GO" id="GO:0009244">
    <property type="term" value="P:lipopolysaccharide core region biosynthetic process"/>
    <property type="evidence" value="ECO:0007669"/>
    <property type="project" value="TreeGrafter"/>
</dbReference>
<comment type="catalytic activity">
    <reaction evidence="13">
        <text>a lipid A disaccharide + ATP = a lipid IVA + ADP + H(+)</text>
        <dbReference type="Rhea" id="RHEA:67840"/>
        <dbReference type="ChEBI" id="CHEBI:15378"/>
        <dbReference type="ChEBI" id="CHEBI:30616"/>
        <dbReference type="ChEBI" id="CHEBI:176343"/>
        <dbReference type="ChEBI" id="CHEBI:176425"/>
        <dbReference type="ChEBI" id="CHEBI:456216"/>
        <dbReference type="EC" id="2.7.1.130"/>
    </reaction>
</comment>
<dbReference type="Proteomes" id="UP000587991">
    <property type="component" value="Unassembled WGS sequence"/>
</dbReference>
<accession>A0A847SKC9</accession>
<keyword evidence="10 13" id="KW-0067">ATP-binding</keyword>
<evidence type="ECO:0000256" key="3">
    <source>
        <dbReference type="ARBA" id="ARBA00012071"/>
    </source>
</evidence>
<protein>
    <recommendedName>
        <fullName evidence="4 13">Tetraacyldisaccharide 4'-kinase</fullName>
        <ecNumber evidence="3 13">2.7.1.130</ecNumber>
    </recommendedName>
    <alternativeName>
        <fullName evidence="12 13">Lipid A 4'-kinase</fullName>
    </alternativeName>
</protein>
<evidence type="ECO:0000256" key="10">
    <source>
        <dbReference type="ARBA" id="ARBA00022840"/>
    </source>
</evidence>
<keyword evidence="5 13" id="KW-0444">Lipid biosynthesis</keyword>
<comment type="similarity">
    <text evidence="13">Belongs to the LpxK family.</text>
</comment>
<keyword evidence="15" id="KW-1185">Reference proteome</keyword>
<dbReference type="PANTHER" id="PTHR42724:SF1">
    <property type="entry name" value="TETRAACYLDISACCHARIDE 4'-KINASE, MITOCHONDRIAL-RELATED"/>
    <property type="match status" value="1"/>
</dbReference>
<dbReference type="SUPFAM" id="SSF52540">
    <property type="entry name" value="P-loop containing nucleoside triphosphate hydrolases"/>
    <property type="match status" value="1"/>
</dbReference>
<keyword evidence="9 13" id="KW-0418">Kinase</keyword>
<evidence type="ECO:0000256" key="5">
    <source>
        <dbReference type="ARBA" id="ARBA00022516"/>
    </source>
</evidence>
<evidence type="ECO:0000256" key="2">
    <source>
        <dbReference type="ARBA" id="ARBA00004870"/>
    </source>
</evidence>
<dbReference type="HAMAP" id="MF_00409">
    <property type="entry name" value="LpxK"/>
    <property type="match status" value="1"/>
</dbReference>
<evidence type="ECO:0000256" key="9">
    <source>
        <dbReference type="ARBA" id="ARBA00022777"/>
    </source>
</evidence>
<dbReference type="PANTHER" id="PTHR42724">
    <property type="entry name" value="TETRAACYLDISACCHARIDE 4'-KINASE"/>
    <property type="match status" value="1"/>
</dbReference>
<keyword evidence="6 13" id="KW-0441">Lipid A biosynthesis</keyword>
<dbReference type="GO" id="GO:0009029">
    <property type="term" value="F:lipid-A 4'-kinase activity"/>
    <property type="evidence" value="ECO:0007669"/>
    <property type="project" value="UniProtKB-UniRule"/>
</dbReference>
<dbReference type="GO" id="GO:0009245">
    <property type="term" value="P:lipid A biosynthetic process"/>
    <property type="evidence" value="ECO:0007669"/>
    <property type="project" value="UniProtKB-UniRule"/>
</dbReference>
<dbReference type="InterPro" id="IPR027417">
    <property type="entry name" value="P-loop_NTPase"/>
</dbReference>
<dbReference type="InterPro" id="IPR003758">
    <property type="entry name" value="LpxK"/>
</dbReference>
<dbReference type="GO" id="GO:0005886">
    <property type="term" value="C:plasma membrane"/>
    <property type="evidence" value="ECO:0007669"/>
    <property type="project" value="TreeGrafter"/>
</dbReference>
<evidence type="ECO:0000313" key="15">
    <source>
        <dbReference type="Proteomes" id="UP000587991"/>
    </source>
</evidence>
<evidence type="ECO:0000313" key="14">
    <source>
        <dbReference type="EMBL" id="NLR76382.1"/>
    </source>
</evidence>
<reference evidence="14 15" key="1">
    <citation type="submission" date="2020-04" db="EMBL/GenBank/DDBJ databases">
        <title>Draft genome of Leeia sp. IMCC25680.</title>
        <authorList>
            <person name="Song J."/>
            <person name="Cho J.-C."/>
        </authorList>
    </citation>
    <scope>NUCLEOTIDE SEQUENCE [LARGE SCALE GENOMIC DNA]</scope>
    <source>
        <strain evidence="14 15">IMCC25680</strain>
    </source>
</reference>
<dbReference type="Pfam" id="PF02606">
    <property type="entry name" value="LpxK"/>
    <property type="match status" value="1"/>
</dbReference>
<sequence>MRGLTAEWRRPSWRRFVLWWPARLYGLLASLRRALYRVGLLRSVQLPVPVVVVGNIHVGGSGKTPLTAWLARSLRERGWHPAIVSRGYGGSHRQPQAVHPSSDPALTGDEPVLLAQQLYDHEVPVWVGQDRVAAAHALLAAHPEVNLILCDDGLQHYRLQRDVEICVIDGAAPWGSQALLPQGPLREPLRRLQRVDAIVYNGSPVAPAAATPPAFIMHLEPQDFYQVNHPERRRQAADFQGARLVAVAGIGNPQRFARTLGSLGLALPLHAFPDHHPYQAADFAPLAADVILMTEKDAVKCKSLNNDTLWALCIAAEVHPDLAALVERRLNAHGR</sequence>
<evidence type="ECO:0000256" key="6">
    <source>
        <dbReference type="ARBA" id="ARBA00022556"/>
    </source>
</evidence>
<comment type="function">
    <text evidence="1 13">Transfers the gamma-phosphate of ATP to the 4'-position of a tetraacyldisaccharide 1-phosphate intermediate (termed DS-1-P) to form tetraacyldisaccharide 1,4'-bis-phosphate (lipid IVA).</text>
</comment>
<evidence type="ECO:0000256" key="11">
    <source>
        <dbReference type="ARBA" id="ARBA00023098"/>
    </source>
</evidence>
<evidence type="ECO:0000256" key="7">
    <source>
        <dbReference type="ARBA" id="ARBA00022679"/>
    </source>
</evidence>
<evidence type="ECO:0000256" key="8">
    <source>
        <dbReference type="ARBA" id="ARBA00022741"/>
    </source>
</evidence>
<dbReference type="RefSeq" id="WP_168878038.1">
    <property type="nucleotide sequence ID" value="NZ_JABAIM010000003.1"/>
</dbReference>
<dbReference type="NCBIfam" id="TIGR00682">
    <property type="entry name" value="lpxK"/>
    <property type="match status" value="1"/>
</dbReference>
<dbReference type="AlphaFoldDB" id="A0A847SKC9"/>
<name>A0A847SKC9_9NEIS</name>
<proteinExistence type="inferred from homology"/>
<dbReference type="UniPathway" id="UPA00359">
    <property type="reaction ID" value="UER00482"/>
</dbReference>
<dbReference type="EC" id="2.7.1.130" evidence="3 13"/>
<dbReference type="GO" id="GO:0005524">
    <property type="term" value="F:ATP binding"/>
    <property type="evidence" value="ECO:0007669"/>
    <property type="project" value="UniProtKB-UniRule"/>
</dbReference>
<feature type="binding site" evidence="13">
    <location>
        <begin position="57"/>
        <end position="64"/>
    </location>
    <ligand>
        <name>ATP</name>
        <dbReference type="ChEBI" id="CHEBI:30616"/>
    </ligand>
</feature>
<keyword evidence="11 13" id="KW-0443">Lipid metabolism</keyword>
<comment type="pathway">
    <text evidence="2 13">Glycolipid biosynthesis; lipid IV(A) biosynthesis; lipid IV(A) from (3R)-3-hydroxytetradecanoyl-[acyl-carrier-protein] and UDP-N-acetyl-alpha-D-glucosamine: step 6/6.</text>
</comment>
<dbReference type="EMBL" id="JABAIM010000003">
    <property type="protein sequence ID" value="NLR76382.1"/>
    <property type="molecule type" value="Genomic_DNA"/>
</dbReference>
<evidence type="ECO:0000256" key="13">
    <source>
        <dbReference type="HAMAP-Rule" id="MF_00409"/>
    </source>
</evidence>
<evidence type="ECO:0000256" key="4">
    <source>
        <dbReference type="ARBA" id="ARBA00016436"/>
    </source>
</evidence>
<gene>
    <name evidence="13" type="primary">lpxK</name>
    <name evidence="14" type="ORF">HF682_14540</name>
</gene>
<keyword evidence="7 13" id="KW-0808">Transferase</keyword>